<name>A0A1I7H7L7_9PROT</name>
<dbReference type="NCBIfam" id="TIGR03420">
    <property type="entry name" value="DnaA_homol_Hda"/>
    <property type="match status" value="1"/>
</dbReference>
<dbReference type="GO" id="GO:0003688">
    <property type="term" value="F:DNA replication origin binding"/>
    <property type="evidence" value="ECO:0007669"/>
    <property type="project" value="TreeGrafter"/>
</dbReference>
<dbReference type="PANTHER" id="PTHR30050">
    <property type="entry name" value="CHROMOSOMAL REPLICATION INITIATOR PROTEIN DNAA"/>
    <property type="match status" value="1"/>
</dbReference>
<feature type="domain" description="Hda lid" evidence="2">
    <location>
        <begin position="157"/>
        <end position="221"/>
    </location>
</feature>
<dbReference type="SUPFAM" id="SSF52540">
    <property type="entry name" value="P-loop containing nucleoside triphosphate hydrolases"/>
    <property type="match status" value="1"/>
</dbReference>
<dbReference type="AlphaFoldDB" id="A0A1I7H7L7"/>
<protein>
    <submittedName>
        <fullName evidence="3">Regulatory inactivation of DnaA Hda protein</fullName>
    </submittedName>
</protein>
<dbReference type="InterPro" id="IPR027417">
    <property type="entry name" value="P-loop_NTPase"/>
</dbReference>
<accession>A0A1I7H7L7</accession>
<reference evidence="3 4" key="1">
    <citation type="submission" date="2016-10" db="EMBL/GenBank/DDBJ databases">
        <authorList>
            <person name="de Groot N.N."/>
        </authorList>
    </citation>
    <scope>NUCLEOTIDE SEQUENCE [LARGE SCALE GENOMIC DNA]</scope>
    <source>
        <strain evidence="3 4">Nm24</strain>
    </source>
</reference>
<organism evidence="3 4">
    <name type="scientific">Nitrosomonas eutropha</name>
    <dbReference type="NCBI Taxonomy" id="916"/>
    <lineage>
        <taxon>Bacteria</taxon>
        <taxon>Pseudomonadati</taxon>
        <taxon>Pseudomonadota</taxon>
        <taxon>Betaproteobacteria</taxon>
        <taxon>Nitrosomonadales</taxon>
        <taxon>Nitrosomonadaceae</taxon>
        <taxon>Nitrosomonas</taxon>
    </lineage>
</organism>
<dbReference type="EMBL" id="FPBL01000004">
    <property type="protein sequence ID" value="SFU56476.1"/>
    <property type="molecule type" value="Genomic_DNA"/>
</dbReference>
<dbReference type="PANTHER" id="PTHR30050:SF5">
    <property type="entry name" value="DNAA REGULATORY INACTIVATOR HDA"/>
    <property type="match status" value="1"/>
</dbReference>
<evidence type="ECO:0000259" key="2">
    <source>
        <dbReference type="Pfam" id="PF22688"/>
    </source>
</evidence>
<dbReference type="Gene3D" id="3.40.50.300">
    <property type="entry name" value="P-loop containing nucleotide triphosphate hydrolases"/>
    <property type="match status" value="1"/>
</dbReference>
<evidence type="ECO:0000313" key="3">
    <source>
        <dbReference type="EMBL" id="SFU56476.1"/>
    </source>
</evidence>
<dbReference type="CDD" id="cd00009">
    <property type="entry name" value="AAA"/>
    <property type="match status" value="1"/>
</dbReference>
<evidence type="ECO:0000259" key="1">
    <source>
        <dbReference type="Pfam" id="PF00308"/>
    </source>
</evidence>
<dbReference type="InterPro" id="IPR055199">
    <property type="entry name" value="Hda_lid"/>
</dbReference>
<dbReference type="InterPro" id="IPR017788">
    <property type="entry name" value="Hda"/>
</dbReference>
<dbReference type="InterPro" id="IPR013317">
    <property type="entry name" value="DnaA_dom"/>
</dbReference>
<dbReference type="RefSeq" id="WP_074928015.1">
    <property type="nucleotide sequence ID" value="NZ_FPBL01000004.1"/>
</dbReference>
<dbReference type="GO" id="GO:0005886">
    <property type="term" value="C:plasma membrane"/>
    <property type="evidence" value="ECO:0007669"/>
    <property type="project" value="TreeGrafter"/>
</dbReference>
<dbReference type="GO" id="GO:0006270">
    <property type="term" value="P:DNA replication initiation"/>
    <property type="evidence" value="ECO:0007669"/>
    <property type="project" value="TreeGrafter"/>
</dbReference>
<evidence type="ECO:0000313" key="4">
    <source>
        <dbReference type="Proteomes" id="UP000183926"/>
    </source>
</evidence>
<dbReference type="Pfam" id="PF22688">
    <property type="entry name" value="Hda_lid"/>
    <property type="match status" value="1"/>
</dbReference>
<gene>
    <name evidence="3" type="ORF">SAMN05216339_104114</name>
</gene>
<feature type="domain" description="Chromosomal replication initiator protein DnaA ATPAse" evidence="1">
    <location>
        <begin position="17"/>
        <end position="150"/>
    </location>
</feature>
<sequence length="221" mass="25524">MRQLLLDITEIGPPSLNNFIPEGNEELLYTLKNLVANNRQDRFYYLWGKTGSGKSHLLQAVTNIFLEQQRNTHYIDCNQADEIDFSLNADCIAVDNIEQLDDAEQIRLFNLYNQIRESEYGIFLASGTQPPAQLDLRQDLATRLGWGLVYQVHELTDEKKIEVMQDYAIRCGFELPLDVCNYLLKHEQRDLSSLIRQVSALDQLSLARQRPVTLPLLRELL</sequence>
<proteinExistence type="predicted"/>
<dbReference type="GO" id="GO:0032297">
    <property type="term" value="P:negative regulation of DNA-templated DNA replication initiation"/>
    <property type="evidence" value="ECO:0007669"/>
    <property type="project" value="InterPro"/>
</dbReference>
<dbReference type="Pfam" id="PF00308">
    <property type="entry name" value="Bac_DnaA"/>
    <property type="match status" value="1"/>
</dbReference>
<dbReference type="Proteomes" id="UP000183926">
    <property type="component" value="Unassembled WGS sequence"/>
</dbReference>
<dbReference type="Gene3D" id="1.10.8.60">
    <property type="match status" value="1"/>
</dbReference>
<dbReference type="OrthoDB" id="9784878at2"/>